<comment type="caution">
    <text evidence="1">The sequence shown here is derived from an EMBL/GenBank/DDBJ whole genome shotgun (WGS) entry which is preliminary data.</text>
</comment>
<proteinExistence type="predicted"/>
<reference evidence="1 2" key="1">
    <citation type="submission" date="2024-02" db="EMBL/GenBank/DDBJ databases">
        <title>A draft genome for the cacao thread blight pathogen Marasmius crinis-equi.</title>
        <authorList>
            <person name="Cohen S.P."/>
            <person name="Baruah I.K."/>
            <person name="Amoako-Attah I."/>
            <person name="Bukari Y."/>
            <person name="Meinhardt L.W."/>
            <person name="Bailey B.A."/>
        </authorList>
    </citation>
    <scope>NUCLEOTIDE SEQUENCE [LARGE SCALE GENOMIC DNA]</scope>
    <source>
        <strain evidence="1 2">GH-76</strain>
    </source>
</reference>
<accession>A0ABR3FHJ8</accession>
<sequence>MTEKPRHDDKFYLDVIVFLVDGVLFKIPSRYLHGNSEGPFACGSQISASSDSGEGSSDENPVVLSALPHNCNSDDFARFSKIVMALTVDLPTPPDFTLKHWLSILKLSTAWCFSEIRELAMKRVNQSQHTNITQDEWVTLLDFCHDLDQFRDLRAVAIERISAYGPTFIDKILMGRMYHHKSWAVEGLTDLVNNYNGLPPLAELKVLGTDTVLTLLYMIAKNCGQNVGYHFEVGYYTPIKTSYDASEVEGEFRDELAIYFPR</sequence>
<keyword evidence="2" id="KW-1185">Reference proteome</keyword>
<gene>
    <name evidence="1" type="ORF">V5O48_007137</name>
</gene>
<evidence type="ECO:0000313" key="1">
    <source>
        <dbReference type="EMBL" id="KAL0574808.1"/>
    </source>
</evidence>
<organism evidence="1 2">
    <name type="scientific">Marasmius crinis-equi</name>
    <dbReference type="NCBI Taxonomy" id="585013"/>
    <lineage>
        <taxon>Eukaryota</taxon>
        <taxon>Fungi</taxon>
        <taxon>Dikarya</taxon>
        <taxon>Basidiomycota</taxon>
        <taxon>Agaricomycotina</taxon>
        <taxon>Agaricomycetes</taxon>
        <taxon>Agaricomycetidae</taxon>
        <taxon>Agaricales</taxon>
        <taxon>Marasmiineae</taxon>
        <taxon>Marasmiaceae</taxon>
        <taxon>Marasmius</taxon>
    </lineage>
</organism>
<evidence type="ECO:0000313" key="2">
    <source>
        <dbReference type="Proteomes" id="UP001465976"/>
    </source>
</evidence>
<protein>
    <submittedName>
        <fullName evidence="1">Uncharacterized protein</fullName>
    </submittedName>
</protein>
<dbReference type="EMBL" id="JBAHYK010000362">
    <property type="protein sequence ID" value="KAL0574808.1"/>
    <property type="molecule type" value="Genomic_DNA"/>
</dbReference>
<dbReference type="Proteomes" id="UP001465976">
    <property type="component" value="Unassembled WGS sequence"/>
</dbReference>
<name>A0ABR3FHJ8_9AGAR</name>